<dbReference type="Proteomes" id="UP000239089">
    <property type="component" value="Unassembled WGS sequence"/>
</dbReference>
<proteinExistence type="predicted"/>
<keyword evidence="2" id="KW-1185">Reference proteome</keyword>
<protein>
    <submittedName>
        <fullName evidence="1">Chemotaxis protein CheW</fullName>
    </submittedName>
</protein>
<dbReference type="InterPro" id="IPR002545">
    <property type="entry name" value="CheW-lke_dom"/>
</dbReference>
<dbReference type="PANTHER" id="PTHR22617">
    <property type="entry name" value="CHEMOTAXIS SENSOR HISTIDINE KINASE-RELATED"/>
    <property type="match status" value="1"/>
</dbReference>
<dbReference type="OrthoDB" id="3291462at2"/>
<dbReference type="GO" id="GO:0005829">
    <property type="term" value="C:cytosol"/>
    <property type="evidence" value="ECO:0007669"/>
    <property type="project" value="TreeGrafter"/>
</dbReference>
<dbReference type="SMART" id="SM00260">
    <property type="entry name" value="CheW"/>
    <property type="match status" value="1"/>
</dbReference>
<dbReference type="Pfam" id="PF01584">
    <property type="entry name" value="CheW"/>
    <property type="match status" value="1"/>
</dbReference>
<gene>
    <name evidence="1" type="ORF">CCR94_23010</name>
</gene>
<dbReference type="SUPFAM" id="SSF50341">
    <property type="entry name" value="CheW-like"/>
    <property type="match status" value="1"/>
</dbReference>
<dbReference type="InterPro" id="IPR036061">
    <property type="entry name" value="CheW-like_dom_sf"/>
</dbReference>
<evidence type="ECO:0000313" key="1">
    <source>
        <dbReference type="EMBL" id="PPQ26265.1"/>
    </source>
</evidence>
<dbReference type="Gene3D" id="2.40.50.180">
    <property type="entry name" value="CheA-289, Domain 4"/>
    <property type="match status" value="1"/>
</dbReference>
<comment type="caution">
    <text evidence="1">The sequence shown here is derived from an EMBL/GenBank/DDBJ whole genome shotgun (WGS) entry which is preliminary data.</text>
</comment>
<evidence type="ECO:0000313" key="2">
    <source>
        <dbReference type="Proteomes" id="UP000239089"/>
    </source>
</evidence>
<organism evidence="1 2">
    <name type="scientific">Rhodoblastus sphagnicola</name>
    <dbReference type="NCBI Taxonomy" id="333368"/>
    <lineage>
        <taxon>Bacteria</taxon>
        <taxon>Pseudomonadati</taxon>
        <taxon>Pseudomonadota</taxon>
        <taxon>Alphaproteobacteria</taxon>
        <taxon>Hyphomicrobiales</taxon>
        <taxon>Rhodoblastaceae</taxon>
        <taxon>Rhodoblastus</taxon>
    </lineage>
</organism>
<dbReference type="RefSeq" id="WP_104510630.1">
    <property type="nucleotide sequence ID" value="NZ_JACIGC010000017.1"/>
</dbReference>
<dbReference type="AlphaFoldDB" id="A0A2S6MV66"/>
<name>A0A2S6MV66_9HYPH</name>
<dbReference type="Gene3D" id="2.30.30.40">
    <property type="entry name" value="SH3 Domains"/>
    <property type="match status" value="1"/>
</dbReference>
<dbReference type="PANTHER" id="PTHR22617:SF23">
    <property type="entry name" value="CHEMOTAXIS PROTEIN CHEW"/>
    <property type="match status" value="1"/>
</dbReference>
<sequence>MTTAVHNPAPKSAPKSVPWSEAGEIEALTFDVSGETFALEASIVREILDLLPETNVPGARPFVGALVNFRGRIIPLADIRFAFGMPRAEPTIDSRIIVVEVDVDGAPCLAGLRADKVNEVRTLAREASEAPPRIGMAWRPELVECLIKHGETVIIFPDLQALFHAGRTKVAGEGEIIHYPKS</sequence>
<dbReference type="GO" id="GO:0006935">
    <property type="term" value="P:chemotaxis"/>
    <property type="evidence" value="ECO:0007669"/>
    <property type="project" value="InterPro"/>
</dbReference>
<accession>A0A2S6MV66</accession>
<dbReference type="GO" id="GO:0007165">
    <property type="term" value="P:signal transduction"/>
    <property type="evidence" value="ECO:0007669"/>
    <property type="project" value="InterPro"/>
</dbReference>
<dbReference type="InterPro" id="IPR039315">
    <property type="entry name" value="CheW"/>
</dbReference>
<dbReference type="EMBL" id="NHSJ01000135">
    <property type="protein sequence ID" value="PPQ26265.1"/>
    <property type="molecule type" value="Genomic_DNA"/>
</dbReference>
<reference evidence="1 2" key="1">
    <citation type="journal article" date="2018" name="Arch. Microbiol.">
        <title>New insights into the metabolic potential of the phototrophic purple bacterium Rhodopila globiformis DSM 161(T) from its draft genome sequence and evidence for a vanadium-dependent nitrogenase.</title>
        <authorList>
            <person name="Imhoff J.F."/>
            <person name="Rahn T."/>
            <person name="Kunzel S."/>
            <person name="Neulinger S.C."/>
        </authorList>
    </citation>
    <scope>NUCLEOTIDE SEQUENCE [LARGE SCALE GENOMIC DNA]</scope>
    <source>
        <strain evidence="1 2">DSM 16996</strain>
    </source>
</reference>
<dbReference type="PROSITE" id="PS50851">
    <property type="entry name" value="CHEW"/>
    <property type="match status" value="1"/>
</dbReference>